<proteinExistence type="inferred from homology"/>
<evidence type="ECO:0000256" key="14">
    <source>
        <dbReference type="ARBA" id="ARBA00023289"/>
    </source>
</evidence>
<evidence type="ECO:0000313" key="19">
    <source>
        <dbReference type="Proteomes" id="UP001166093"/>
    </source>
</evidence>
<comment type="subunit">
    <text evidence="5">Exists as monomers and homodimers.</text>
</comment>
<comment type="subcellular location">
    <subcellularLocation>
        <location evidence="2">Melanosome</location>
    </subcellularLocation>
    <subcellularLocation>
        <location evidence="3">Membrane</location>
        <topology evidence="3">Lipid-anchor</topology>
    </subcellularLocation>
</comment>
<comment type="catalytic activity">
    <reaction evidence="1">
        <text>a nucleoside 2',3'-cyclic phosphate + H2O = a nucleoside 2'-phosphate + H(+)</text>
        <dbReference type="Rhea" id="RHEA:14489"/>
        <dbReference type="ChEBI" id="CHEBI:15377"/>
        <dbReference type="ChEBI" id="CHEBI:15378"/>
        <dbReference type="ChEBI" id="CHEBI:66954"/>
        <dbReference type="ChEBI" id="CHEBI:78552"/>
        <dbReference type="EC" id="3.1.4.37"/>
    </reaction>
</comment>
<feature type="region of interest" description="Disordered" evidence="16">
    <location>
        <begin position="535"/>
        <end position="587"/>
    </location>
</feature>
<comment type="similarity">
    <text evidence="4">Belongs to the 2H phosphoesterase superfamily. CNPase family.</text>
</comment>
<evidence type="ECO:0000256" key="2">
    <source>
        <dbReference type="ARBA" id="ARBA00004223"/>
    </source>
</evidence>
<feature type="compositionally biased region" description="Basic and acidic residues" evidence="16">
    <location>
        <begin position="622"/>
        <end position="750"/>
    </location>
</feature>
<evidence type="ECO:0000313" key="18">
    <source>
        <dbReference type="EMBL" id="MBN3283050.1"/>
    </source>
</evidence>
<feature type="compositionally biased region" description="Basic and acidic residues" evidence="16">
    <location>
        <begin position="554"/>
        <end position="587"/>
    </location>
</feature>
<dbReference type="InterPro" id="IPR047325">
    <property type="entry name" value="CNPase_cat"/>
</dbReference>
<evidence type="ECO:0000256" key="5">
    <source>
        <dbReference type="ARBA" id="ARBA00011781"/>
    </source>
</evidence>
<protein>
    <recommendedName>
        <fullName evidence="7">2',3'-cyclic-nucleotide 3'-phosphodiesterase</fullName>
        <ecNumber evidence="6">3.1.4.37</ecNumber>
    </recommendedName>
</protein>
<gene>
    <name evidence="18" type="primary">Cnp_1</name>
    <name evidence="18" type="ORF">GTO93_0007249</name>
</gene>
<keyword evidence="14" id="KW-0636">Prenylation</keyword>
<evidence type="ECO:0000256" key="12">
    <source>
        <dbReference type="ARBA" id="ARBA00023136"/>
    </source>
</evidence>
<dbReference type="Pfam" id="PF13671">
    <property type="entry name" value="AAA_33"/>
    <property type="match status" value="1"/>
</dbReference>
<evidence type="ECO:0000256" key="8">
    <source>
        <dbReference type="ARBA" id="ARBA00022481"/>
    </source>
</evidence>
<evidence type="ECO:0000256" key="3">
    <source>
        <dbReference type="ARBA" id="ARBA00004635"/>
    </source>
</evidence>
<feature type="non-terminal residue" evidence="18">
    <location>
        <position position="766"/>
    </location>
</feature>
<keyword evidence="10" id="KW-0378">Hydrolase</keyword>
<evidence type="ECO:0000256" key="13">
    <source>
        <dbReference type="ARBA" id="ARBA00023288"/>
    </source>
</evidence>
<evidence type="ECO:0000256" key="7">
    <source>
        <dbReference type="ARBA" id="ARBA00014478"/>
    </source>
</evidence>
<dbReference type="PANTHER" id="PTHR10156">
    <property type="entry name" value="2',3'-CYCLIC-NUCLEOTIDE 3'-PHOSPHODIESTERASE"/>
    <property type="match status" value="1"/>
</dbReference>
<evidence type="ECO:0000259" key="17">
    <source>
        <dbReference type="Pfam" id="PF05881"/>
    </source>
</evidence>
<dbReference type="PANTHER" id="PTHR10156:SF0">
    <property type="entry name" value="2',3'-CYCLIC-NUCLEOTIDE 3'-PHOSPHODIESTERASE"/>
    <property type="match status" value="1"/>
</dbReference>
<keyword evidence="11" id="KW-0694">RNA-binding</keyword>
<sequence length="766" mass="86454">MQEQALERAEGSLPFPFLDDEASVEAYRESRTLFIMRGLPGSGKSALANTIAEKYKGICRVISADHKKVRPEVCPALPEKYKELDEEARRCCQEGVAVVVIDDTNHQWGRLEKLFDIASEYQYLALFVEPKTPWKKDCAVLEKMTQWELPQSELEDLRGSLEEPVYPLFYGWFLTRKSQCHTKETGKKLLEALGELDEFKEHWADFGGAASEKGINLEEYFDGKGGILHCTTKFSDYGKAKGAQEYAELEAVKEFYSSAFHLQISGLFITPRTAGARVRLSDKQLEVWPDSEKEAMPSEELPRGSQAHITLGCAKDVEPVQTGLDLLEFIKLEKVGDQDWAVKDTDQGKLCYFGKGMWMLELSEEVTVKTVFGGFYPKEEGGEEAGVEVKVGEERAVEKEGEERAVEKVGEERAVEKVGEERAVEKEGEERAVEKVGEERAVVKEGEERAVEKVGEERAVVKVGEERAVEKVGEERAVVKEGEERAVEKVGEERAVVKEGEERAVVKEGEERAVEKVGEERAVVKEGEERAVVKEGEERAVEKEGEERVEEGEERAVDKDVEEKVEKEGEERAVEKDVEEKVEKEGEERAVEIVVEEKAVEKVGEERAVEKEGEERVEEGEERAVEKDVEEKVEKEGEEKAVEKEGEERAVEKEGEERAVEKDVEEKVEKEGEERAVEKVVEEKAVEKEGEERAVEKDVEEKVEKEGEERAVEKVVEEKAVEKEGEERVVEKGEERVEEKGEGKEKENQQEGKPATGKKKGKCTVM</sequence>
<dbReference type="InterPro" id="IPR008431">
    <property type="entry name" value="CNPase"/>
</dbReference>
<feature type="non-terminal residue" evidence="18">
    <location>
        <position position="1"/>
    </location>
</feature>
<evidence type="ECO:0000256" key="15">
    <source>
        <dbReference type="ARBA" id="ARBA00045937"/>
    </source>
</evidence>
<dbReference type="EC" id="3.1.4.37" evidence="6"/>
<dbReference type="InterPro" id="IPR009097">
    <property type="entry name" value="Cyclic_Pdiesterase"/>
</dbReference>
<dbReference type="EMBL" id="JAAWVQ010123107">
    <property type="protein sequence ID" value="MBN3283050.1"/>
    <property type="molecule type" value="Genomic_DNA"/>
</dbReference>
<feature type="region of interest" description="Disordered" evidence="16">
    <location>
        <begin position="606"/>
        <end position="766"/>
    </location>
</feature>
<keyword evidence="13" id="KW-0449">Lipoprotein</keyword>
<feature type="domain" description="Cyclic nucleotide phosphodiesterase catalytic" evidence="17">
    <location>
        <begin position="167"/>
        <end position="386"/>
    </location>
</feature>
<feature type="compositionally biased region" description="Basic and acidic residues" evidence="16">
    <location>
        <begin position="535"/>
        <end position="546"/>
    </location>
</feature>
<dbReference type="SUPFAM" id="SSF55144">
    <property type="entry name" value="LigT-like"/>
    <property type="match status" value="1"/>
</dbReference>
<comment type="caution">
    <text evidence="18">The sequence shown here is derived from an EMBL/GenBank/DDBJ whole genome shotgun (WGS) entry which is preliminary data.</text>
</comment>
<keyword evidence="8" id="KW-0488">Methylation</keyword>
<keyword evidence="12" id="KW-0472">Membrane</keyword>
<evidence type="ECO:0000256" key="6">
    <source>
        <dbReference type="ARBA" id="ARBA00012317"/>
    </source>
</evidence>
<evidence type="ECO:0000256" key="1">
    <source>
        <dbReference type="ARBA" id="ARBA00000610"/>
    </source>
</evidence>
<evidence type="ECO:0000256" key="10">
    <source>
        <dbReference type="ARBA" id="ARBA00022801"/>
    </source>
</evidence>
<accession>A0ABS2YA55</accession>
<dbReference type="Gene3D" id="3.40.50.300">
    <property type="entry name" value="P-loop containing nucleotide triphosphate hydrolases"/>
    <property type="match status" value="1"/>
</dbReference>
<evidence type="ECO:0000256" key="4">
    <source>
        <dbReference type="ARBA" id="ARBA00008662"/>
    </source>
</evidence>
<dbReference type="Proteomes" id="UP001166093">
    <property type="component" value="Unassembled WGS sequence"/>
</dbReference>
<dbReference type="SUPFAM" id="SSF52540">
    <property type="entry name" value="P-loop containing nucleoside triphosphate hydrolases"/>
    <property type="match status" value="1"/>
</dbReference>
<feature type="compositionally biased region" description="Basic residues" evidence="16">
    <location>
        <begin position="756"/>
        <end position="766"/>
    </location>
</feature>
<dbReference type="InterPro" id="IPR027417">
    <property type="entry name" value="P-loop_NTPase"/>
</dbReference>
<dbReference type="Pfam" id="PF05881">
    <property type="entry name" value="CNPase"/>
    <property type="match status" value="1"/>
</dbReference>
<comment type="function">
    <text evidence="15">Catalyzes the formation of 2'-nucleotide products from 2',3'-cyclic substrates. May participate in RNA metabolism in the myelinating cell, CNP is the third most abundant protein in central nervous system myelin.</text>
</comment>
<organism evidence="18 19">
    <name type="scientific">Polyodon spathula</name>
    <name type="common">North American paddlefish</name>
    <name type="synonym">Squalus spathula</name>
    <dbReference type="NCBI Taxonomy" id="7913"/>
    <lineage>
        <taxon>Eukaryota</taxon>
        <taxon>Metazoa</taxon>
        <taxon>Chordata</taxon>
        <taxon>Craniata</taxon>
        <taxon>Vertebrata</taxon>
        <taxon>Euteleostomi</taxon>
        <taxon>Actinopterygii</taxon>
        <taxon>Chondrostei</taxon>
        <taxon>Acipenseriformes</taxon>
        <taxon>Polyodontidae</taxon>
        <taxon>Polyodon</taxon>
    </lineage>
</organism>
<reference evidence="18" key="1">
    <citation type="journal article" date="2021" name="Cell">
        <title>Tracing the genetic footprints of vertebrate landing in non-teleost ray-finned fishes.</title>
        <authorList>
            <person name="Bi X."/>
            <person name="Wang K."/>
            <person name="Yang L."/>
            <person name="Pan H."/>
            <person name="Jiang H."/>
            <person name="Wei Q."/>
            <person name="Fang M."/>
            <person name="Yu H."/>
            <person name="Zhu C."/>
            <person name="Cai Y."/>
            <person name="He Y."/>
            <person name="Gan X."/>
            <person name="Zeng H."/>
            <person name="Yu D."/>
            <person name="Zhu Y."/>
            <person name="Jiang H."/>
            <person name="Qiu Q."/>
            <person name="Yang H."/>
            <person name="Zhang Y.E."/>
            <person name="Wang W."/>
            <person name="Zhu M."/>
            <person name="He S."/>
            <person name="Zhang G."/>
        </authorList>
    </citation>
    <scope>NUCLEOTIDE SEQUENCE</scope>
    <source>
        <strain evidence="18">Pddl_001</strain>
    </source>
</reference>
<keyword evidence="19" id="KW-1185">Reference proteome</keyword>
<dbReference type="Gene3D" id="3.90.1740.10">
    <property type="entry name" value="2',3'-cyclic nucleotide 3'-phosphodiesterase superfamily"/>
    <property type="match status" value="1"/>
</dbReference>
<keyword evidence="9" id="KW-0597">Phosphoprotein</keyword>
<name>A0ABS2YA55_POLSP</name>
<evidence type="ECO:0000256" key="16">
    <source>
        <dbReference type="SAM" id="MobiDB-lite"/>
    </source>
</evidence>
<evidence type="ECO:0000256" key="11">
    <source>
        <dbReference type="ARBA" id="ARBA00022884"/>
    </source>
</evidence>
<evidence type="ECO:0000256" key="9">
    <source>
        <dbReference type="ARBA" id="ARBA00022553"/>
    </source>
</evidence>